<dbReference type="FunFam" id="1.25.10.10:FF:001548">
    <property type="entry name" value="Transportin-1-like Protein"/>
    <property type="match status" value="1"/>
</dbReference>
<dbReference type="SUPFAM" id="SSF48371">
    <property type="entry name" value="ARM repeat"/>
    <property type="match status" value="1"/>
</dbReference>
<reference evidence="8 9" key="1">
    <citation type="journal article" date="2004" name="Science">
        <title>The genome of the diatom Thalassiosira pseudonana: ecology, evolution, and metabolism.</title>
        <authorList>
            <person name="Armbrust E.V."/>
            <person name="Berges J.A."/>
            <person name="Bowler C."/>
            <person name="Green B.R."/>
            <person name="Martinez D."/>
            <person name="Putnam N.H."/>
            <person name="Zhou S."/>
            <person name="Allen A.E."/>
            <person name="Apt K.E."/>
            <person name="Bechner M."/>
            <person name="Brzezinski M.A."/>
            <person name="Chaal B.K."/>
            <person name="Chiovitti A."/>
            <person name="Davis A.K."/>
            <person name="Demarest M.S."/>
            <person name="Detter J.C."/>
            <person name="Glavina T."/>
            <person name="Goodstein D."/>
            <person name="Hadi M.Z."/>
            <person name="Hellsten U."/>
            <person name="Hildebrand M."/>
            <person name="Jenkins B.D."/>
            <person name="Jurka J."/>
            <person name="Kapitonov V.V."/>
            <person name="Kroger N."/>
            <person name="Lau W.W."/>
            <person name="Lane T.W."/>
            <person name="Larimer F.W."/>
            <person name="Lippmeier J.C."/>
            <person name="Lucas S."/>
            <person name="Medina M."/>
            <person name="Montsant A."/>
            <person name="Obornik M."/>
            <person name="Parker M.S."/>
            <person name="Palenik B."/>
            <person name="Pazour G.J."/>
            <person name="Richardson P.M."/>
            <person name="Rynearson T.A."/>
            <person name="Saito M.A."/>
            <person name="Schwartz D.C."/>
            <person name="Thamatrakoln K."/>
            <person name="Valentin K."/>
            <person name="Vardi A."/>
            <person name="Wilkerson F.P."/>
            <person name="Rokhsar D.S."/>
        </authorList>
    </citation>
    <scope>NUCLEOTIDE SEQUENCE [LARGE SCALE GENOMIC DNA]</scope>
    <source>
        <strain evidence="8 9">CCMP1335</strain>
    </source>
</reference>
<dbReference type="eggNOG" id="KOG2023">
    <property type="taxonomic scope" value="Eukaryota"/>
</dbReference>
<dbReference type="OMA" id="AQEGAMS"/>
<keyword evidence="9" id="KW-1185">Reference proteome</keyword>
<dbReference type="GO" id="GO:0008139">
    <property type="term" value="F:nuclear localization sequence binding"/>
    <property type="evidence" value="ECO:0000318"/>
    <property type="project" value="GO_Central"/>
</dbReference>
<dbReference type="GO" id="GO:0061608">
    <property type="term" value="F:nuclear import signal receptor activity"/>
    <property type="evidence" value="ECO:0000318"/>
    <property type="project" value="GO_Central"/>
</dbReference>
<organism evidence="8 9">
    <name type="scientific">Thalassiosira pseudonana</name>
    <name type="common">Marine diatom</name>
    <name type="synonym">Cyclotella nana</name>
    <dbReference type="NCBI Taxonomy" id="35128"/>
    <lineage>
        <taxon>Eukaryota</taxon>
        <taxon>Sar</taxon>
        <taxon>Stramenopiles</taxon>
        <taxon>Ochrophyta</taxon>
        <taxon>Bacillariophyta</taxon>
        <taxon>Coscinodiscophyceae</taxon>
        <taxon>Thalassiosirophycidae</taxon>
        <taxon>Thalassiosirales</taxon>
        <taxon>Thalassiosiraceae</taxon>
        <taxon>Thalassiosira</taxon>
    </lineage>
</organism>
<evidence type="ECO:0008006" key="10">
    <source>
        <dbReference type="Google" id="ProtNLM"/>
    </source>
</evidence>
<evidence type="ECO:0000256" key="2">
    <source>
        <dbReference type="ARBA" id="ARBA00022448"/>
    </source>
</evidence>
<dbReference type="PaxDb" id="35128-Thaps27599"/>
<dbReference type="GO" id="GO:0005737">
    <property type="term" value="C:cytoplasm"/>
    <property type="evidence" value="ECO:0000318"/>
    <property type="project" value="GO_Central"/>
</dbReference>
<keyword evidence="7" id="KW-0732">Signal</keyword>
<comment type="subcellular location">
    <subcellularLocation>
        <location evidence="1">Cytoplasm</location>
    </subcellularLocation>
</comment>
<evidence type="ECO:0000256" key="1">
    <source>
        <dbReference type="ARBA" id="ARBA00004496"/>
    </source>
</evidence>
<keyword evidence="5" id="KW-0653">Protein transport</keyword>
<dbReference type="Proteomes" id="UP000001449">
    <property type="component" value="Chromosome 3"/>
</dbReference>
<feature type="region of interest" description="Disordered" evidence="6">
    <location>
        <begin position="235"/>
        <end position="260"/>
    </location>
</feature>
<dbReference type="STRING" id="35128.B8BYT2"/>
<feature type="chain" id="PRO_5002869472" description="Importin N-terminal domain-containing protein" evidence="7">
    <location>
        <begin position="26"/>
        <end position="832"/>
    </location>
</feature>
<dbReference type="PANTHER" id="PTHR10527">
    <property type="entry name" value="IMPORTIN BETA"/>
    <property type="match status" value="1"/>
</dbReference>
<evidence type="ECO:0000256" key="7">
    <source>
        <dbReference type="SAM" id="SignalP"/>
    </source>
</evidence>
<keyword evidence="3" id="KW-0963">Cytoplasm</keyword>
<evidence type="ECO:0000313" key="9">
    <source>
        <dbReference type="Proteomes" id="UP000001449"/>
    </source>
</evidence>
<name>B8BYT2_THAPS</name>
<dbReference type="InterPro" id="IPR011989">
    <property type="entry name" value="ARM-like"/>
</dbReference>
<gene>
    <name evidence="8" type="ORF">THAPSDRAFT_27599</name>
</gene>
<dbReference type="AlphaFoldDB" id="B8BYT2"/>
<evidence type="ECO:0000256" key="3">
    <source>
        <dbReference type="ARBA" id="ARBA00022490"/>
    </source>
</evidence>
<dbReference type="GO" id="GO:0005634">
    <property type="term" value="C:nucleus"/>
    <property type="evidence" value="ECO:0000318"/>
    <property type="project" value="GO_Central"/>
</dbReference>
<dbReference type="GeneID" id="7449567"/>
<feature type="compositionally biased region" description="Acidic residues" evidence="6">
    <location>
        <begin position="248"/>
        <end position="260"/>
    </location>
</feature>
<dbReference type="Pfam" id="PF13513">
    <property type="entry name" value="HEAT_EZ"/>
    <property type="match status" value="1"/>
</dbReference>
<dbReference type="InterPro" id="IPR016024">
    <property type="entry name" value="ARM-type_fold"/>
</dbReference>
<dbReference type="GO" id="GO:0006606">
    <property type="term" value="P:protein import into nucleus"/>
    <property type="evidence" value="ECO:0000318"/>
    <property type="project" value="GO_Central"/>
</dbReference>
<dbReference type="RefSeq" id="XP_002288993.1">
    <property type="nucleotide sequence ID" value="XM_002288957.1"/>
</dbReference>
<feature type="signal peptide" evidence="7">
    <location>
        <begin position="1"/>
        <end position="25"/>
    </location>
</feature>
<evidence type="ECO:0000256" key="6">
    <source>
        <dbReference type="SAM" id="MobiDB-lite"/>
    </source>
</evidence>
<evidence type="ECO:0000256" key="4">
    <source>
        <dbReference type="ARBA" id="ARBA00022737"/>
    </source>
</evidence>
<dbReference type="Gene3D" id="1.25.10.10">
    <property type="entry name" value="Leucine-rich Repeat Variant"/>
    <property type="match status" value="1"/>
</dbReference>
<dbReference type="EMBL" id="CM000640">
    <property type="protein sequence ID" value="EED94429.1"/>
    <property type="molecule type" value="Genomic_DNA"/>
</dbReference>
<keyword evidence="2" id="KW-0813">Transport</keyword>
<evidence type="ECO:0000256" key="5">
    <source>
        <dbReference type="ARBA" id="ARBA00022927"/>
    </source>
</evidence>
<dbReference type="InParanoid" id="B8BYT2"/>
<evidence type="ECO:0000313" key="8">
    <source>
        <dbReference type="EMBL" id="EED94429.1"/>
    </source>
</evidence>
<accession>B8BYT2</accession>
<sequence length="832" mass="90194">MSAFSIKNWVELVPFLLQCVIVGNSNEGNDAVVEAAAIGSLVTLRKLLEDIPNRMATESPASSFNDLVPALLQSLQSPSEQRRKEALACLNCFIEPMPGSLVAHMNDYLGGLSALAADPSANVRQLVCQGIVSLLARRTEYLQPHIASVAEFMLRATGDSEASVALEACEFWLTFASLDDESCNNEMMEAIVNLFPQLLPQLLKGMVYPPEKIEELMESNELDLDNAADRAQDVAPVFHKSRTKGQNESDDESDDDIEDDNEWSLRKCSAASLDALSGLYGASYILPPLLPALQEGLGHTDQWVREASILALGAIADGCKAELTPHLPQLHPFLLTQLTSPESLPQLRCISAWTLGRFSSWTVDQMNDDAGDHSLVGRVAEALVGRMLDSHKKVQVAVCSALGVFVESTGELMVPYLEPVFRTLMEALQRYRTRSLMVLFDTLGVMADYIGPAIGEGSLPGLFVPQLLRRWNDIATDNPFDRTLLPLMECLGSLTVVCGMNYQPWAMESFEMAMSTIEACLLMFSHEKEMTEDDDLADPVICSVDLIDGLVEGLGPNFGSLVNGSARFGPTFSNLLVGLSEHFITGIRMSIFALLGDLARQAPALIEAGLPTLLKEAISSITPMYPAMCNNAVWSIGEVCVRCGDNAAPLTPHATDLVQKLIPLLMGNAVDLDGNSIPIAGIAENAATTMGRLASVNPNFVAPELGRFLIGWCDGMSKVSNSIERRDSFTGFVAALRANPQAIQATGLDISDVMGAILFAIVSWHISTDDVGPDVLHGAYGFKPFPPEFGDLLTSLRQLLADLKSSAGENWNTVEAQMPANVKRLMSEVYHV</sequence>
<dbReference type="InterPro" id="IPR040122">
    <property type="entry name" value="Importin_beta"/>
</dbReference>
<proteinExistence type="predicted"/>
<reference evidence="8 9" key="2">
    <citation type="journal article" date="2008" name="Nature">
        <title>The Phaeodactylum genome reveals the evolutionary history of diatom genomes.</title>
        <authorList>
            <person name="Bowler C."/>
            <person name="Allen A.E."/>
            <person name="Badger J.H."/>
            <person name="Grimwood J."/>
            <person name="Jabbari K."/>
            <person name="Kuo A."/>
            <person name="Maheswari U."/>
            <person name="Martens C."/>
            <person name="Maumus F."/>
            <person name="Otillar R.P."/>
            <person name="Rayko E."/>
            <person name="Salamov A."/>
            <person name="Vandepoele K."/>
            <person name="Beszteri B."/>
            <person name="Gruber A."/>
            <person name="Heijde M."/>
            <person name="Katinka M."/>
            <person name="Mock T."/>
            <person name="Valentin K."/>
            <person name="Verret F."/>
            <person name="Berges J.A."/>
            <person name="Brownlee C."/>
            <person name="Cadoret J.P."/>
            <person name="Chiovitti A."/>
            <person name="Choi C.J."/>
            <person name="Coesel S."/>
            <person name="De Martino A."/>
            <person name="Detter J.C."/>
            <person name="Durkin C."/>
            <person name="Falciatore A."/>
            <person name="Fournet J."/>
            <person name="Haruta M."/>
            <person name="Huysman M.J."/>
            <person name="Jenkins B.D."/>
            <person name="Jiroutova K."/>
            <person name="Jorgensen R.E."/>
            <person name="Joubert Y."/>
            <person name="Kaplan A."/>
            <person name="Kroger N."/>
            <person name="Kroth P.G."/>
            <person name="La Roche J."/>
            <person name="Lindquist E."/>
            <person name="Lommer M."/>
            <person name="Martin-Jezequel V."/>
            <person name="Lopez P.J."/>
            <person name="Lucas S."/>
            <person name="Mangogna M."/>
            <person name="McGinnis K."/>
            <person name="Medlin L.K."/>
            <person name="Montsant A."/>
            <person name="Oudot-Le Secq M.P."/>
            <person name="Napoli C."/>
            <person name="Obornik M."/>
            <person name="Parker M.S."/>
            <person name="Petit J.L."/>
            <person name="Porcel B.M."/>
            <person name="Poulsen N."/>
            <person name="Robison M."/>
            <person name="Rychlewski L."/>
            <person name="Rynearson T.A."/>
            <person name="Schmutz J."/>
            <person name="Shapiro H."/>
            <person name="Siaut M."/>
            <person name="Stanley M."/>
            <person name="Sussman M.R."/>
            <person name="Taylor A.R."/>
            <person name="Vardi A."/>
            <person name="von Dassow P."/>
            <person name="Vyverman W."/>
            <person name="Willis A."/>
            <person name="Wyrwicz L.S."/>
            <person name="Rokhsar D.S."/>
            <person name="Weissenbach J."/>
            <person name="Armbrust E.V."/>
            <person name="Green B.R."/>
            <person name="Van de Peer Y."/>
            <person name="Grigoriev I.V."/>
        </authorList>
    </citation>
    <scope>NUCLEOTIDE SEQUENCE [LARGE SCALE GENOMIC DNA]</scope>
    <source>
        <strain evidence="8 9">CCMP1335</strain>
    </source>
</reference>
<protein>
    <recommendedName>
        <fullName evidence="10">Importin N-terminal domain-containing protein</fullName>
    </recommendedName>
</protein>
<dbReference type="HOGENOM" id="CLU_008136_1_0_1"/>
<dbReference type="KEGG" id="tps:THAPSDRAFT_27599"/>
<keyword evidence="4" id="KW-0677">Repeat</keyword>